<protein>
    <submittedName>
        <fullName evidence="1">Chlorophyll a-b binding protein 40</fullName>
    </submittedName>
</protein>
<dbReference type="GO" id="GO:0003723">
    <property type="term" value="F:RNA binding"/>
    <property type="evidence" value="ECO:0007669"/>
    <property type="project" value="InterPro"/>
</dbReference>
<dbReference type="GO" id="GO:0009451">
    <property type="term" value="P:RNA modification"/>
    <property type="evidence" value="ECO:0007669"/>
    <property type="project" value="InterPro"/>
</dbReference>
<accession>A0A6A3D842</accession>
<proteinExistence type="predicted"/>
<dbReference type="InterPro" id="IPR011990">
    <property type="entry name" value="TPR-like_helical_dom_sf"/>
</dbReference>
<dbReference type="InterPro" id="IPR046960">
    <property type="entry name" value="PPR_At4g14850-like_plant"/>
</dbReference>
<name>A0A6A3D842_HIBSY</name>
<dbReference type="PANTHER" id="PTHR47926">
    <property type="entry name" value="PENTATRICOPEPTIDE REPEAT-CONTAINING PROTEIN"/>
    <property type="match status" value="1"/>
</dbReference>
<dbReference type="Gene3D" id="1.25.40.10">
    <property type="entry name" value="Tetratricopeptide repeat domain"/>
    <property type="match status" value="1"/>
</dbReference>
<reference evidence="1" key="1">
    <citation type="submission" date="2019-09" db="EMBL/GenBank/DDBJ databases">
        <title>Draft genome information of white flower Hibiscus syriacus.</title>
        <authorList>
            <person name="Kim Y.-M."/>
        </authorList>
    </citation>
    <scope>NUCLEOTIDE SEQUENCE [LARGE SCALE GENOMIC DNA]</scope>
    <source>
        <strain evidence="1">YM2019G1</strain>
    </source>
</reference>
<gene>
    <name evidence="1" type="ORF">F3Y22_tig00000340pilonHSYRG00294</name>
</gene>
<comment type="caution">
    <text evidence="1">The sequence shown here is derived from an EMBL/GenBank/DDBJ whole genome shotgun (WGS) entry which is preliminary data.</text>
</comment>
<organism evidence="1 2">
    <name type="scientific">Hibiscus syriacus</name>
    <name type="common">Rose of Sharon</name>
    <dbReference type="NCBI Taxonomy" id="106335"/>
    <lineage>
        <taxon>Eukaryota</taxon>
        <taxon>Viridiplantae</taxon>
        <taxon>Streptophyta</taxon>
        <taxon>Embryophyta</taxon>
        <taxon>Tracheophyta</taxon>
        <taxon>Spermatophyta</taxon>
        <taxon>Magnoliopsida</taxon>
        <taxon>eudicotyledons</taxon>
        <taxon>Gunneridae</taxon>
        <taxon>Pentapetalae</taxon>
        <taxon>rosids</taxon>
        <taxon>malvids</taxon>
        <taxon>Malvales</taxon>
        <taxon>Malvaceae</taxon>
        <taxon>Malvoideae</taxon>
        <taxon>Hibiscus</taxon>
    </lineage>
</organism>
<evidence type="ECO:0000313" key="1">
    <source>
        <dbReference type="EMBL" id="KAE8735379.1"/>
    </source>
</evidence>
<keyword evidence="2" id="KW-1185">Reference proteome</keyword>
<dbReference type="Proteomes" id="UP000436088">
    <property type="component" value="Unassembled WGS sequence"/>
</dbReference>
<sequence length="205" mass="22438">MEGRKVRYWSLFSRATNIVGLAPIRLKKLSRDCLNVSFVSAKPIGAVGDGRNVMWGRQLRSSLLVLESSPIIKREILKSVLASASFAVDGGSDSAGDAEIAPVRFLQKYPAFVTGFFFFMWFGWKRVFSNQALEVVHGKAVLSGVDSDFLVSSALVDMGYAQNGQDLEALSLYENLLQKKLKPDDVTFVAVLSACSHAGLVQEGR</sequence>
<dbReference type="EMBL" id="VEPZ02000032">
    <property type="protein sequence ID" value="KAE8735379.1"/>
    <property type="molecule type" value="Genomic_DNA"/>
</dbReference>
<evidence type="ECO:0000313" key="2">
    <source>
        <dbReference type="Proteomes" id="UP000436088"/>
    </source>
</evidence>
<dbReference type="AlphaFoldDB" id="A0A6A3D842"/>
<dbReference type="PANTHER" id="PTHR47926:SF533">
    <property type="entry name" value="DYW DOMAIN-CONTAINING PROTEIN"/>
    <property type="match status" value="1"/>
</dbReference>